<protein>
    <recommendedName>
        <fullName evidence="3">Putative ER transporter 6TM N-terminal domain-containing protein</fullName>
    </recommendedName>
</protein>
<keyword evidence="2" id="KW-0812">Transmembrane</keyword>
<organism evidence="4 5">
    <name type="scientific">Aureobasidium pullulans EXF-150</name>
    <dbReference type="NCBI Taxonomy" id="1043002"/>
    <lineage>
        <taxon>Eukaryota</taxon>
        <taxon>Fungi</taxon>
        <taxon>Dikarya</taxon>
        <taxon>Ascomycota</taxon>
        <taxon>Pezizomycotina</taxon>
        <taxon>Dothideomycetes</taxon>
        <taxon>Dothideomycetidae</taxon>
        <taxon>Dothideales</taxon>
        <taxon>Saccotheciaceae</taxon>
        <taxon>Aureobasidium</taxon>
    </lineage>
</organism>
<evidence type="ECO:0000256" key="2">
    <source>
        <dbReference type="SAM" id="Phobius"/>
    </source>
</evidence>
<gene>
    <name evidence="4" type="ORF">M438DRAFT_410193</name>
</gene>
<name>A0A074X3Y8_AURPU</name>
<dbReference type="PANTHER" id="PTHR37994">
    <property type="entry name" value="ARAE_2_N DOMAIN-CONTAINING PROTEIN-RELATED"/>
    <property type="match status" value="1"/>
</dbReference>
<dbReference type="HOGENOM" id="CLU_1326145_0_0_1"/>
<feature type="transmembrane region" description="Helical" evidence="2">
    <location>
        <begin position="89"/>
        <end position="108"/>
    </location>
</feature>
<feature type="transmembrane region" description="Helical" evidence="2">
    <location>
        <begin position="60"/>
        <end position="77"/>
    </location>
</feature>
<keyword evidence="2" id="KW-1133">Transmembrane helix</keyword>
<evidence type="ECO:0000259" key="3">
    <source>
        <dbReference type="Pfam" id="PF10337"/>
    </source>
</evidence>
<evidence type="ECO:0000313" key="4">
    <source>
        <dbReference type="EMBL" id="KEQ78484.1"/>
    </source>
</evidence>
<dbReference type="InterPro" id="IPR018823">
    <property type="entry name" value="ArAE_2_N"/>
</dbReference>
<dbReference type="PANTHER" id="PTHR37994:SF3">
    <property type="entry name" value="ER TRANSPORTER 6TM N-TERMINAL DOMAIN-CONTAINING PROTEIN"/>
    <property type="match status" value="1"/>
</dbReference>
<evidence type="ECO:0000256" key="1">
    <source>
        <dbReference type="SAM" id="MobiDB-lite"/>
    </source>
</evidence>
<proteinExistence type="predicted"/>
<accession>A0A074X3Y8</accession>
<reference evidence="4 5" key="1">
    <citation type="journal article" date="2014" name="BMC Genomics">
        <title>Genome sequencing of four Aureobasidium pullulans varieties: biotechnological potential, stress tolerance, and description of new species.</title>
        <authorList>
            <person name="Gostin Ar C."/>
            <person name="Ohm R.A."/>
            <person name="Kogej T."/>
            <person name="Sonjak S."/>
            <person name="Turk M."/>
            <person name="Zajc J."/>
            <person name="Zalar P."/>
            <person name="Grube M."/>
            <person name="Sun H."/>
            <person name="Han J."/>
            <person name="Sharma A."/>
            <person name="Chiniquy J."/>
            <person name="Ngan C.Y."/>
            <person name="Lipzen A."/>
            <person name="Barry K."/>
            <person name="Grigoriev I.V."/>
            <person name="Gunde-Cimerman N."/>
        </authorList>
    </citation>
    <scope>NUCLEOTIDE SEQUENCE [LARGE SCALE GENOMIC DNA]</scope>
    <source>
        <strain evidence="4 5">EXF-150</strain>
    </source>
</reference>
<feature type="compositionally biased region" description="Polar residues" evidence="1">
    <location>
        <begin position="25"/>
        <end position="39"/>
    </location>
</feature>
<dbReference type="GeneID" id="40752379"/>
<keyword evidence="5" id="KW-1185">Reference proteome</keyword>
<feature type="domain" description="Putative ER transporter 6TM N-terminal" evidence="3">
    <location>
        <begin position="49"/>
        <end position="191"/>
    </location>
</feature>
<dbReference type="AlphaFoldDB" id="A0A074X3Y8"/>
<dbReference type="Pfam" id="PF10337">
    <property type="entry name" value="ArAE_2_N"/>
    <property type="match status" value="1"/>
</dbReference>
<dbReference type="RefSeq" id="XP_029754671.1">
    <property type="nucleotide sequence ID" value="XM_029910073.1"/>
</dbReference>
<dbReference type="Proteomes" id="UP000030706">
    <property type="component" value="Unassembled WGS sequence"/>
</dbReference>
<sequence length="207" mass="22916">MSTHREPSDSTMKGESQHGIKPGLQETNTNVTTADQNNTKTTKKKLSPFLDHFNAHDLKILFRCSVALWVTSLLIVIEPTLQTFGNATFFGCIVVLFLLPSGIVLIFILGGFTIVLGMALAWAWGVIVMKAAQATRPQAETQARLHLLIEDSVRLANSTAYPAASVLVYEGFMLDTRVTVTFFCLSCLFIYGKYCDKVACLDNMKRM</sequence>
<feature type="transmembrane region" description="Helical" evidence="2">
    <location>
        <begin position="114"/>
        <end position="132"/>
    </location>
</feature>
<keyword evidence="2" id="KW-0472">Membrane</keyword>
<evidence type="ECO:0000313" key="5">
    <source>
        <dbReference type="Proteomes" id="UP000030706"/>
    </source>
</evidence>
<dbReference type="EMBL" id="KL585022">
    <property type="protein sequence ID" value="KEQ78484.1"/>
    <property type="molecule type" value="Genomic_DNA"/>
</dbReference>
<feature type="region of interest" description="Disordered" evidence="1">
    <location>
        <begin position="1"/>
        <end position="39"/>
    </location>
</feature>